<comment type="similarity">
    <text evidence="1">Belongs to the CSN12 family.</text>
</comment>
<dbReference type="GO" id="GO:0003723">
    <property type="term" value="F:RNA binding"/>
    <property type="evidence" value="ECO:0007669"/>
    <property type="project" value="InterPro"/>
</dbReference>
<dbReference type="PANTHER" id="PTHR12732">
    <property type="entry name" value="UNCHARACTERIZED PROTEASOME COMPONENT REGION PCI-CONTAINING"/>
    <property type="match status" value="1"/>
</dbReference>
<keyword evidence="4" id="KW-1185">Reference proteome</keyword>
<dbReference type="Proteomes" id="UP000297245">
    <property type="component" value="Unassembled WGS sequence"/>
</dbReference>
<evidence type="ECO:0000313" key="3">
    <source>
        <dbReference type="EMBL" id="THV08156.1"/>
    </source>
</evidence>
<reference evidence="3 4" key="1">
    <citation type="journal article" date="2019" name="Nat. Ecol. Evol.">
        <title>Megaphylogeny resolves global patterns of mushroom evolution.</title>
        <authorList>
            <person name="Varga T."/>
            <person name="Krizsan K."/>
            <person name="Foldi C."/>
            <person name="Dima B."/>
            <person name="Sanchez-Garcia M."/>
            <person name="Sanchez-Ramirez S."/>
            <person name="Szollosi G.J."/>
            <person name="Szarkandi J.G."/>
            <person name="Papp V."/>
            <person name="Albert L."/>
            <person name="Andreopoulos W."/>
            <person name="Angelini C."/>
            <person name="Antonin V."/>
            <person name="Barry K.W."/>
            <person name="Bougher N.L."/>
            <person name="Buchanan P."/>
            <person name="Buyck B."/>
            <person name="Bense V."/>
            <person name="Catcheside P."/>
            <person name="Chovatia M."/>
            <person name="Cooper J."/>
            <person name="Damon W."/>
            <person name="Desjardin D."/>
            <person name="Finy P."/>
            <person name="Geml J."/>
            <person name="Haridas S."/>
            <person name="Hughes K."/>
            <person name="Justo A."/>
            <person name="Karasinski D."/>
            <person name="Kautmanova I."/>
            <person name="Kiss B."/>
            <person name="Kocsube S."/>
            <person name="Kotiranta H."/>
            <person name="LaButti K.M."/>
            <person name="Lechner B.E."/>
            <person name="Liimatainen K."/>
            <person name="Lipzen A."/>
            <person name="Lukacs Z."/>
            <person name="Mihaltcheva S."/>
            <person name="Morgado L.N."/>
            <person name="Niskanen T."/>
            <person name="Noordeloos M.E."/>
            <person name="Ohm R.A."/>
            <person name="Ortiz-Santana B."/>
            <person name="Ovrebo C."/>
            <person name="Racz N."/>
            <person name="Riley R."/>
            <person name="Savchenko A."/>
            <person name="Shiryaev A."/>
            <person name="Soop K."/>
            <person name="Spirin V."/>
            <person name="Szebenyi C."/>
            <person name="Tomsovsky M."/>
            <person name="Tulloss R.E."/>
            <person name="Uehling J."/>
            <person name="Grigoriev I.V."/>
            <person name="Vagvolgyi C."/>
            <person name="Papp T."/>
            <person name="Martin F.M."/>
            <person name="Miettinen O."/>
            <person name="Hibbett D.S."/>
            <person name="Nagy L.G."/>
        </authorList>
    </citation>
    <scope>NUCLEOTIDE SEQUENCE [LARGE SCALE GENOMIC DNA]</scope>
    <source>
        <strain evidence="3 4">CBS 962.96</strain>
    </source>
</reference>
<dbReference type="Pfam" id="PF01399">
    <property type="entry name" value="PCI"/>
    <property type="match status" value="1"/>
</dbReference>
<dbReference type="PROSITE" id="PS50250">
    <property type="entry name" value="PCI"/>
    <property type="match status" value="1"/>
</dbReference>
<dbReference type="OrthoDB" id="10252687at2759"/>
<organism evidence="3 4">
    <name type="scientific">Dendrothele bispora (strain CBS 962.96)</name>
    <dbReference type="NCBI Taxonomy" id="1314807"/>
    <lineage>
        <taxon>Eukaryota</taxon>
        <taxon>Fungi</taxon>
        <taxon>Dikarya</taxon>
        <taxon>Basidiomycota</taxon>
        <taxon>Agaricomycotina</taxon>
        <taxon>Agaricomycetes</taxon>
        <taxon>Agaricomycetidae</taxon>
        <taxon>Agaricales</taxon>
        <taxon>Agaricales incertae sedis</taxon>
        <taxon>Dendrothele</taxon>
    </lineage>
</organism>
<sequence length="409" mass="47145">MPINFSTYLTQLNDALVAENGSNLAYLLRPTSPHGKDLVKEFRNPTLASLDYYKGSIQSPWDDIAIRYVLTCSHVAKRRCEDAFKEHSVLVARFLTYFPENRGWTLPALFSILRDLRDLAFDADNFAKGYGQKSDCMEEAARAIAKAFGSCCQDRVSPPEQSRKWGVYYVVGLVLKCYFKIRRISLSKNILRALEANKDIPDLSLYPRSHQVTFRYYLGMLNFLNEDYARAEEELTLAFYHCHVEAQANQERVLTYLLPLRLLKGQLPSDELLSRFPIIRELFEPFISAIRKGDVATFDKALEHWEKKLLELNLWLTLEKAREICLRGLFRKVYVVSSFSSRIPISLFHSGLRIAGIEVDQEETECLLANMIYKGFMRGYISHEKQMVVLANTNAFPKLAERAQPFEYA</sequence>
<dbReference type="InterPro" id="IPR045114">
    <property type="entry name" value="Csn12-like"/>
</dbReference>
<dbReference type="SMART" id="SM00753">
    <property type="entry name" value="PAM"/>
    <property type="match status" value="1"/>
</dbReference>
<dbReference type="Gene3D" id="1.10.10.10">
    <property type="entry name" value="Winged helix-like DNA-binding domain superfamily/Winged helix DNA-binding domain"/>
    <property type="match status" value="1"/>
</dbReference>
<gene>
    <name evidence="3" type="ORF">K435DRAFT_707751</name>
</gene>
<dbReference type="GO" id="GO:0003690">
    <property type="term" value="F:double-stranded DNA binding"/>
    <property type="evidence" value="ECO:0007669"/>
    <property type="project" value="InterPro"/>
</dbReference>
<dbReference type="PANTHER" id="PTHR12732:SF0">
    <property type="entry name" value="PCI DOMAIN-CONTAINING PROTEIN 2"/>
    <property type="match status" value="1"/>
</dbReference>
<dbReference type="InterPro" id="IPR036388">
    <property type="entry name" value="WH-like_DNA-bd_sf"/>
</dbReference>
<name>A0A4V4HIV7_DENBC</name>
<protein>
    <recommendedName>
        <fullName evidence="2">PCI domain-containing protein</fullName>
    </recommendedName>
</protein>
<evidence type="ECO:0000313" key="4">
    <source>
        <dbReference type="Proteomes" id="UP000297245"/>
    </source>
</evidence>
<evidence type="ECO:0000259" key="2">
    <source>
        <dbReference type="PROSITE" id="PS50250"/>
    </source>
</evidence>
<dbReference type="GO" id="GO:0006368">
    <property type="term" value="P:transcription elongation by RNA polymerase II"/>
    <property type="evidence" value="ECO:0007669"/>
    <property type="project" value="TreeGrafter"/>
</dbReference>
<proteinExistence type="inferred from homology"/>
<dbReference type="GO" id="GO:0070390">
    <property type="term" value="C:transcription export complex 2"/>
    <property type="evidence" value="ECO:0007669"/>
    <property type="project" value="TreeGrafter"/>
</dbReference>
<dbReference type="AlphaFoldDB" id="A0A4V4HIV7"/>
<dbReference type="GO" id="GO:0000973">
    <property type="term" value="P:post-transcriptional tethering of RNA polymerase II gene DNA at nuclear periphery"/>
    <property type="evidence" value="ECO:0007669"/>
    <property type="project" value="TreeGrafter"/>
</dbReference>
<feature type="domain" description="PCI" evidence="2">
    <location>
        <begin position="212"/>
        <end position="395"/>
    </location>
</feature>
<dbReference type="InterPro" id="IPR000717">
    <property type="entry name" value="PCI_dom"/>
</dbReference>
<accession>A0A4V4HIV7</accession>
<evidence type="ECO:0000256" key="1">
    <source>
        <dbReference type="ARBA" id="ARBA00025771"/>
    </source>
</evidence>
<dbReference type="EMBL" id="ML179035">
    <property type="protein sequence ID" value="THV08156.1"/>
    <property type="molecule type" value="Genomic_DNA"/>
</dbReference>
<dbReference type="GO" id="GO:0016973">
    <property type="term" value="P:poly(A)+ mRNA export from nucleus"/>
    <property type="evidence" value="ECO:0007669"/>
    <property type="project" value="TreeGrafter"/>
</dbReference>